<comment type="caution">
    <text evidence="1">The sequence shown here is derived from an EMBL/GenBank/DDBJ whole genome shotgun (WGS) entry which is preliminary data.</text>
</comment>
<dbReference type="AlphaFoldDB" id="A0A0Q0AYR6"/>
<gene>
    <name evidence="1" type="ORF">ALO44_00749</name>
</gene>
<organism evidence="1 2">
    <name type="scientific">Pseudomonas syringae pv. tagetis</name>
    <dbReference type="NCBI Taxonomy" id="129140"/>
    <lineage>
        <taxon>Bacteria</taxon>
        <taxon>Pseudomonadati</taxon>
        <taxon>Pseudomonadota</taxon>
        <taxon>Gammaproteobacteria</taxon>
        <taxon>Pseudomonadales</taxon>
        <taxon>Pseudomonadaceae</taxon>
        <taxon>Pseudomonas</taxon>
    </lineage>
</organism>
<reference evidence="1 2" key="1">
    <citation type="submission" date="2015-09" db="EMBL/GenBank/DDBJ databases">
        <title>Genome announcement of multiple Pseudomonas syringae strains.</title>
        <authorList>
            <person name="Thakur S."/>
            <person name="Wang P.W."/>
            <person name="Gong Y."/>
            <person name="Weir B.S."/>
            <person name="Guttman D.S."/>
        </authorList>
    </citation>
    <scope>NUCLEOTIDE SEQUENCE [LARGE SCALE GENOMIC DNA]</scope>
    <source>
        <strain evidence="1 2">ICMP4091</strain>
    </source>
</reference>
<dbReference type="EMBL" id="LJRM01000167">
    <property type="protein sequence ID" value="KPY82302.1"/>
    <property type="molecule type" value="Genomic_DNA"/>
</dbReference>
<name>A0A0Q0AYR6_9PSED</name>
<accession>A0A0Q0AYR6</accession>
<evidence type="ECO:0000313" key="2">
    <source>
        <dbReference type="Proteomes" id="UP000050474"/>
    </source>
</evidence>
<dbReference type="PATRIC" id="fig|129140.3.peg.1001"/>
<evidence type="ECO:0000313" key="1">
    <source>
        <dbReference type="EMBL" id="KPY82302.1"/>
    </source>
</evidence>
<dbReference type="Proteomes" id="UP000050474">
    <property type="component" value="Unassembled WGS sequence"/>
</dbReference>
<sequence>MDYSAPTLIKERVLNYVERVKDTLRTFATEEVNNSIVLKGAWGTGKTFLWEEIVKTNSKYFKNRNYSYVSLFGISTLKDLKRALFENKVFRESAISKPSAHSFRESLKDLKDDSPGWIRKGSSLLSDFTAFGFRGVGPAIEALQFFRVTDTLIVLDDFERKSSTLYDKEVLGLISLLCESKNCRVLMLLNDQNLSDEYITYHEKVFDYEINFKPAPEDAVSIAFEEHVHEYEVLKTNCIALEINNLRLLKKIKRFADIILSSLKRGEAKILERAFLVLPLAILAIYGGSTAKIDLDFVLYGRSKPLPDPGDPDPVAQLKRAEGQAKAQLLTDYGLTTIDDFDLSIIDLVRNGYLEPTKLEKLIERFKQKIEHEKHVYKLRDAWDQYHKSFLNNEPTIIEAFSEAIRSGLNFLTIDELNSVADLYYELNRADEINTTIDQYVLEIIPKSDLEDENDIFNWPTNPHFARKLKEHFSGVNRQNKVTFEELIELAMHAKNGMQTRGILEGIYQANEEEYISYFESLDNSNLTKIVRMLLKCGQVTTSNEITQEMYERVFIKTYRSLLELASRSQLNKSRVSKYQSFEKLYRSLEDQYQKRAAERESSSDALSED</sequence>
<evidence type="ECO:0008006" key="3">
    <source>
        <dbReference type="Google" id="ProtNLM"/>
    </source>
</evidence>
<dbReference type="Gene3D" id="3.40.50.300">
    <property type="entry name" value="P-loop containing nucleotide triphosphate hydrolases"/>
    <property type="match status" value="1"/>
</dbReference>
<dbReference type="SUPFAM" id="SSF52540">
    <property type="entry name" value="P-loop containing nucleoside triphosphate hydrolases"/>
    <property type="match status" value="1"/>
</dbReference>
<dbReference type="InterPro" id="IPR027417">
    <property type="entry name" value="P-loop_NTPase"/>
</dbReference>
<proteinExistence type="predicted"/>
<protein>
    <recommendedName>
        <fullName evidence="3">KAP NTPase domain-containing protein</fullName>
    </recommendedName>
</protein>
<dbReference type="STRING" id="129140.ALO44_00749"/>